<dbReference type="SUPFAM" id="SSF53649">
    <property type="entry name" value="Alkaline phosphatase-like"/>
    <property type="match status" value="1"/>
</dbReference>
<feature type="transmembrane region" description="Helical" evidence="4">
    <location>
        <begin position="324"/>
        <end position="345"/>
    </location>
</feature>
<keyword evidence="6" id="KW-1185">Reference proteome</keyword>
<feature type="transmembrane region" description="Helical" evidence="4">
    <location>
        <begin position="470"/>
        <end position="489"/>
    </location>
</feature>
<evidence type="ECO:0000256" key="2">
    <source>
        <dbReference type="RuleBase" id="RU003750"/>
    </source>
</evidence>
<feature type="transmembrane region" description="Helical" evidence="4">
    <location>
        <begin position="435"/>
        <end position="458"/>
    </location>
</feature>
<feature type="transmembrane region" description="Helical" evidence="4">
    <location>
        <begin position="385"/>
        <end position="406"/>
    </location>
</feature>
<feature type="transmembrane region" description="Helical" evidence="4">
    <location>
        <begin position="44"/>
        <end position="61"/>
    </location>
</feature>
<sequence>MTVVIPRLARALATAPVARQLVAGAALLAVVLTLLAAFTDVGLVRALLGAALGAAAAAVLARAARRTPDPAGTDSTGTDPAGADPAGADPAGADPAGADPAGADPAGADPAGADPAGADPAGATDADPVAAPRPGPAAAPVSGGAVTLGPAGVVTLARGVLVVAVATLIGLDGPGQVALVALALVAFGLDAVDGIVARRTGTASELGARFDMETDALLLLVLSVHVAIASHLWWAPALGLLRYAFVGAARVLPWLQGSLPVRRSAKVVAALQGVVLIAAAAGLLPGTIGHAVLAVALAALLWSFGTSVVWLWRAADEHPVRWRAAGAALLTTVCAALVALILVLPGDPVNIVPAAFLRLPIEIVLGVAVLALLPGRARRITGAVAGLLLAVVGLLKLFDLGFVIFLDRPFDPVADWVLIGNAQEFLRGTLGPAGAVLVAVLAGVLAVGLLVATALAVVRLAGLAARHRRVALPGAAALGTVWLVVWAVVGAQLVPGVPVAAADGVTQLRDRAVGIPAAIADQRSFASELAEDAYADVPGDQLLGALRGKDVVFAVVESYGRTALEDPEMAPRTTALLDDSDRRLDDAGFDSRSGFLTSPISGGGSWLAHATLFSGLRIDDQRRHDALVTSDRLTLVRAFRDAGWETTAVMPGTTRAWPEADFYGHQRVHAFDGLDYQGPPFSWSPMPDQYALSAFSRLEHDRTDRGPLMAEIALTSSHAPWTPVPPMLGWDEVGDGSVYAPYADDQRTFESIFAGDPDAIREDYLRSTEYALEATLGWIERFGDDDLVVVMLGDHQPASVVTGAAASRDVPVSIITRDPEVLDRIDDWDWSAGLRPPPAAPVWPMDAFRDRFLDAYGQPIPAGR</sequence>
<feature type="transmembrane region" description="Helical" evidence="4">
    <location>
        <begin position="351"/>
        <end position="373"/>
    </location>
</feature>
<evidence type="ECO:0000256" key="1">
    <source>
        <dbReference type="ARBA" id="ARBA00022679"/>
    </source>
</evidence>
<dbReference type="Gene3D" id="3.40.720.10">
    <property type="entry name" value="Alkaline Phosphatase, subunit A"/>
    <property type="match status" value="1"/>
</dbReference>
<keyword evidence="4" id="KW-0812">Transmembrane</keyword>
<evidence type="ECO:0000256" key="3">
    <source>
        <dbReference type="SAM" id="MobiDB-lite"/>
    </source>
</evidence>
<dbReference type="Gene3D" id="1.20.120.1760">
    <property type="match status" value="1"/>
</dbReference>
<name>A0ABN1Y1Z6_9PSEU</name>
<protein>
    <recommendedName>
        <fullName evidence="7">CDP-alcohol phosphatidyltransferase</fullName>
    </recommendedName>
</protein>
<feature type="transmembrane region" description="Helical" evidence="4">
    <location>
        <begin position="240"/>
        <end position="255"/>
    </location>
</feature>
<comment type="similarity">
    <text evidence="2">Belongs to the CDP-alcohol phosphatidyltransferase class-I family.</text>
</comment>
<dbReference type="InterPro" id="IPR000462">
    <property type="entry name" value="CDP-OH_P_trans"/>
</dbReference>
<feature type="transmembrane region" description="Helical" evidence="4">
    <location>
        <begin position="291"/>
        <end position="312"/>
    </location>
</feature>
<gene>
    <name evidence="5" type="ORF">GCM10009613_45720</name>
</gene>
<feature type="transmembrane region" description="Helical" evidence="4">
    <location>
        <begin position="21"/>
        <end position="38"/>
    </location>
</feature>
<evidence type="ECO:0000313" key="5">
    <source>
        <dbReference type="EMBL" id="GAA1395664.1"/>
    </source>
</evidence>
<organism evidence="5 6">
    <name type="scientific">Pseudonocardia kongjuensis</name>
    <dbReference type="NCBI Taxonomy" id="102227"/>
    <lineage>
        <taxon>Bacteria</taxon>
        <taxon>Bacillati</taxon>
        <taxon>Actinomycetota</taxon>
        <taxon>Actinomycetes</taxon>
        <taxon>Pseudonocardiales</taxon>
        <taxon>Pseudonocardiaceae</taxon>
        <taxon>Pseudonocardia</taxon>
    </lineage>
</organism>
<evidence type="ECO:0000256" key="4">
    <source>
        <dbReference type="SAM" id="Phobius"/>
    </source>
</evidence>
<accession>A0ABN1Y1Z6</accession>
<dbReference type="InterPro" id="IPR048254">
    <property type="entry name" value="CDP_ALCOHOL_P_TRANSF_CS"/>
</dbReference>
<feature type="region of interest" description="Disordered" evidence="3">
    <location>
        <begin position="67"/>
        <end position="141"/>
    </location>
</feature>
<evidence type="ECO:0008006" key="7">
    <source>
        <dbReference type="Google" id="ProtNLM"/>
    </source>
</evidence>
<keyword evidence="4" id="KW-1133">Transmembrane helix</keyword>
<dbReference type="EMBL" id="BAAAJK010000030">
    <property type="protein sequence ID" value="GAA1395664.1"/>
    <property type="molecule type" value="Genomic_DNA"/>
</dbReference>
<proteinExistence type="inferred from homology"/>
<keyword evidence="4" id="KW-0472">Membrane</keyword>
<feature type="compositionally biased region" description="Low complexity" evidence="3">
    <location>
        <begin position="76"/>
        <end position="130"/>
    </location>
</feature>
<dbReference type="InterPro" id="IPR017850">
    <property type="entry name" value="Alkaline_phosphatase_core_sf"/>
</dbReference>
<keyword evidence="1 2" id="KW-0808">Transferase</keyword>
<dbReference type="Pfam" id="PF01066">
    <property type="entry name" value="CDP-OH_P_transf"/>
    <property type="match status" value="1"/>
</dbReference>
<reference evidence="5 6" key="1">
    <citation type="journal article" date="2019" name="Int. J. Syst. Evol. Microbiol.">
        <title>The Global Catalogue of Microorganisms (GCM) 10K type strain sequencing project: providing services to taxonomists for standard genome sequencing and annotation.</title>
        <authorList>
            <consortium name="The Broad Institute Genomics Platform"/>
            <consortium name="The Broad Institute Genome Sequencing Center for Infectious Disease"/>
            <person name="Wu L."/>
            <person name="Ma J."/>
        </authorList>
    </citation>
    <scope>NUCLEOTIDE SEQUENCE [LARGE SCALE GENOMIC DNA]</scope>
    <source>
        <strain evidence="5 6">JCM 11896</strain>
    </source>
</reference>
<feature type="transmembrane region" description="Helical" evidence="4">
    <location>
        <begin position="267"/>
        <end position="285"/>
    </location>
</feature>
<evidence type="ECO:0000313" key="6">
    <source>
        <dbReference type="Proteomes" id="UP001501414"/>
    </source>
</evidence>
<dbReference type="InterPro" id="IPR043130">
    <property type="entry name" value="CDP-OH_PTrfase_TM_dom"/>
</dbReference>
<comment type="caution">
    <text evidence="5">The sequence shown here is derived from an EMBL/GenBank/DDBJ whole genome shotgun (WGS) entry which is preliminary data.</text>
</comment>
<dbReference type="PROSITE" id="PS00379">
    <property type="entry name" value="CDP_ALCOHOL_P_TRANSF"/>
    <property type="match status" value="1"/>
</dbReference>
<dbReference type="Proteomes" id="UP001501414">
    <property type="component" value="Unassembled WGS sequence"/>
</dbReference>